<accession>G7JB04</accession>
<dbReference type="SUPFAM" id="SSF57903">
    <property type="entry name" value="FYVE/PHD zinc finger"/>
    <property type="match status" value="1"/>
</dbReference>
<dbReference type="GO" id="GO:0005634">
    <property type="term" value="C:nucleus"/>
    <property type="evidence" value="ECO:0007669"/>
    <property type="project" value="UniProtKB-SubCell"/>
</dbReference>
<keyword evidence="5" id="KW-0862">Zinc</keyword>
<reference evidence="12" key="3">
    <citation type="submission" date="2015-04" db="UniProtKB">
        <authorList>
            <consortium name="EnsemblPlants"/>
        </authorList>
    </citation>
    <scope>IDENTIFICATION</scope>
    <source>
        <strain evidence="12">cv. Jemalong A17</strain>
    </source>
</reference>
<dbReference type="PROSITE" id="PS50016">
    <property type="entry name" value="ZF_PHD_2"/>
    <property type="match status" value="1"/>
</dbReference>
<evidence type="ECO:0000259" key="10">
    <source>
        <dbReference type="PROSITE" id="PS50016"/>
    </source>
</evidence>
<dbReference type="PANTHER" id="PTHR45888">
    <property type="entry name" value="HL01030P-RELATED"/>
    <property type="match status" value="1"/>
</dbReference>
<evidence type="ECO:0000256" key="9">
    <source>
        <dbReference type="PROSITE-ProRule" id="PRU00146"/>
    </source>
</evidence>
<organism evidence="11 13">
    <name type="scientific">Medicago truncatula</name>
    <name type="common">Barrel medic</name>
    <name type="synonym">Medicago tribuloides</name>
    <dbReference type="NCBI Taxonomy" id="3880"/>
    <lineage>
        <taxon>Eukaryota</taxon>
        <taxon>Viridiplantae</taxon>
        <taxon>Streptophyta</taxon>
        <taxon>Embryophyta</taxon>
        <taxon>Tracheophyta</taxon>
        <taxon>Spermatophyta</taxon>
        <taxon>Magnoliopsida</taxon>
        <taxon>eudicotyledons</taxon>
        <taxon>Gunneridae</taxon>
        <taxon>Pentapetalae</taxon>
        <taxon>rosids</taxon>
        <taxon>fabids</taxon>
        <taxon>Fabales</taxon>
        <taxon>Fabaceae</taxon>
        <taxon>Papilionoideae</taxon>
        <taxon>50 kb inversion clade</taxon>
        <taxon>NPAAA clade</taxon>
        <taxon>Hologalegina</taxon>
        <taxon>IRL clade</taxon>
        <taxon>Trifolieae</taxon>
        <taxon>Medicago</taxon>
    </lineage>
</organism>
<name>G7JB04_MEDTR</name>
<keyword evidence="6" id="KW-0805">Transcription regulation</keyword>
<sequence>MYSSPPPPRKLTSFTRRTHAPCLRKKKPTDSSSRVKKYRTMANIMARAKYAVVEKEDYSDCMCERCGSGEQPEELLLCDKCDKGFHMKCLRPILARVPIGSWICPKCCFELERLKSK</sequence>
<evidence type="ECO:0000256" key="4">
    <source>
        <dbReference type="ARBA" id="ARBA00022771"/>
    </source>
</evidence>
<evidence type="ECO:0000313" key="11">
    <source>
        <dbReference type="EMBL" id="AES72826.1"/>
    </source>
</evidence>
<dbReference type="SMART" id="SM00249">
    <property type="entry name" value="PHD"/>
    <property type="match status" value="1"/>
</dbReference>
<evidence type="ECO:0000256" key="5">
    <source>
        <dbReference type="ARBA" id="ARBA00022833"/>
    </source>
</evidence>
<dbReference type="AlphaFoldDB" id="G7JB04"/>
<dbReference type="PANTHER" id="PTHR45888:SF4">
    <property type="entry name" value="PHD FINGER PROTEIN 10"/>
    <property type="match status" value="1"/>
</dbReference>
<dbReference type="eggNOG" id="KOG1083">
    <property type="taxonomic scope" value="Eukaryota"/>
</dbReference>
<reference evidence="11 13" key="1">
    <citation type="journal article" date="2011" name="Nature">
        <title>The Medicago genome provides insight into the evolution of rhizobial symbioses.</title>
        <authorList>
            <person name="Young N.D."/>
            <person name="Debelle F."/>
            <person name="Oldroyd G.E."/>
            <person name="Geurts R."/>
            <person name="Cannon S.B."/>
            <person name="Udvardi M.K."/>
            <person name="Benedito V.A."/>
            <person name="Mayer K.F."/>
            <person name="Gouzy J."/>
            <person name="Schoof H."/>
            <person name="Van de Peer Y."/>
            <person name="Proost S."/>
            <person name="Cook D.R."/>
            <person name="Meyers B.C."/>
            <person name="Spannagl M."/>
            <person name="Cheung F."/>
            <person name="De Mita S."/>
            <person name="Krishnakumar V."/>
            <person name="Gundlach H."/>
            <person name="Zhou S."/>
            <person name="Mudge J."/>
            <person name="Bharti A.K."/>
            <person name="Murray J.D."/>
            <person name="Naoumkina M.A."/>
            <person name="Rosen B."/>
            <person name="Silverstein K.A."/>
            <person name="Tang H."/>
            <person name="Rombauts S."/>
            <person name="Zhao P.X."/>
            <person name="Zhou P."/>
            <person name="Barbe V."/>
            <person name="Bardou P."/>
            <person name="Bechner M."/>
            <person name="Bellec A."/>
            <person name="Berger A."/>
            <person name="Berges H."/>
            <person name="Bidwell S."/>
            <person name="Bisseling T."/>
            <person name="Choisne N."/>
            <person name="Couloux A."/>
            <person name="Denny R."/>
            <person name="Deshpande S."/>
            <person name="Dai X."/>
            <person name="Doyle J.J."/>
            <person name="Dudez A.M."/>
            <person name="Farmer A.D."/>
            <person name="Fouteau S."/>
            <person name="Franken C."/>
            <person name="Gibelin C."/>
            <person name="Gish J."/>
            <person name="Goldstein S."/>
            <person name="Gonzalez A.J."/>
            <person name="Green P.J."/>
            <person name="Hallab A."/>
            <person name="Hartog M."/>
            <person name="Hua A."/>
            <person name="Humphray S.J."/>
            <person name="Jeong D.H."/>
            <person name="Jing Y."/>
            <person name="Jocker A."/>
            <person name="Kenton S.M."/>
            <person name="Kim D.J."/>
            <person name="Klee K."/>
            <person name="Lai H."/>
            <person name="Lang C."/>
            <person name="Lin S."/>
            <person name="Macmil S.L."/>
            <person name="Magdelenat G."/>
            <person name="Matthews L."/>
            <person name="McCorrison J."/>
            <person name="Monaghan E.L."/>
            <person name="Mun J.H."/>
            <person name="Najar F.Z."/>
            <person name="Nicholson C."/>
            <person name="Noirot C."/>
            <person name="O'Bleness M."/>
            <person name="Paule C.R."/>
            <person name="Poulain J."/>
            <person name="Prion F."/>
            <person name="Qin B."/>
            <person name="Qu C."/>
            <person name="Retzel E.F."/>
            <person name="Riddle C."/>
            <person name="Sallet E."/>
            <person name="Samain S."/>
            <person name="Samson N."/>
            <person name="Sanders I."/>
            <person name="Saurat O."/>
            <person name="Scarpelli C."/>
            <person name="Schiex T."/>
            <person name="Segurens B."/>
            <person name="Severin A.J."/>
            <person name="Sherrier D.J."/>
            <person name="Shi R."/>
            <person name="Sims S."/>
            <person name="Singer S.R."/>
            <person name="Sinharoy S."/>
            <person name="Sterck L."/>
            <person name="Viollet A."/>
            <person name="Wang B.B."/>
            <person name="Wang K."/>
            <person name="Wang M."/>
            <person name="Wang X."/>
            <person name="Warfsmann J."/>
            <person name="Weissenbach J."/>
            <person name="White D.D."/>
            <person name="White J.D."/>
            <person name="Wiley G.B."/>
            <person name="Wincker P."/>
            <person name="Xing Y."/>
            <person name="Yang L."/>
            <person name="Yao Z."/>
            <person name="Ying F."/>
            <person name="Zhai J."/>
            <person name="Zhou L."/>
            <person name="Zuber A."/>
            <person name="Denarie J."/>
            <person name="Dixon R.A."/>
            <person name="May G.D."/>
            <person name="Schwartz D.C."/>
            <person name="Rogers J."/>
            <person name="Quetier F."/>
            <person name="Town C.D."/>
            <person name="Roe B.A."/>
        </authorList>
    </citation>
    <scope>NUCLEOTIDE SEQUENCE [LARGE SCALE GENOMIC DNA]</scope>
    <source>
        <strain evidence="11">A17</strain>
        <strain evidence="12 13">cv. Jemalong A17</strain>
    </source>
</reference>
<dbReference type="EnsemblPlants" id="AES72826">
    <property type="protein sequence ID" value="AES72826"/>
    <property type="gene ID" value="MTR_3g095830"/>
</dbReference>
<dbReference type="InterPro" id="IPR019786">
    <property type="entry name" value="Zinc_finger_PHD-type_CS"/>
</dbReference>
<dbReference type="GO" id="GO:0008270">
    <property type="term" value="F:zinc ion binding"/>
    <property type="evidence" value="ECO:0007669"/>
    <property type="project" value="UniProtKB-KW"/>
</dbReference>
<feature type="domain" description="PHD-type" evidence="10">
    <location>
        <begin position="60"/>
        <end position="110"/>
    </location>
</feature>
<keyword evidence="3" id="KW-0677">Repeat</keyword>
<gene>
    <name evidence="11" type="ordered locus">MTR_3g095830</name>
</gene>
<evidence type="ECO:0000256" key="7">
    <source>
        <dbReference type="ARBA" id="ARBA00023163"/>
    </source>
</evidence>
<dbReference type="InterPro" id="IPR013083">
    <property type="entry name" value="Znf_RING/FYVE/PHD"/>
</dbReference>
<evidence type="ECO:0000313" key="13">
    <source>
        <dbReference type="Proteomes" id="UP000002051"/>
    </source>
</evidence>
<dbReference type="InterPro" id="IPR011011">
    <property type="entry name" value="Znf_FYVE_PHD"/>
</dbReference>
<protein>
    <submittedName>
        <fullName evidence="11">Histone-lysine N-methyltransferase ATXR5</fullName>
    </submittedName>
</protein>
<dbReference type="Pfam" id="PF00628">
    <property type="entry name" value="PHD"/>
    <property type="match status" value="1"/>
</dbReference>
<reference evidence="11 13" key="2">
    <citation type="journal article" date="2014" name="BMC Genomics">
        <title>An improved genome release (version Mt4.0) for the model legume Medicago truncatula.</title>
        <authorList>
            <person name="Tang H."/>
            <person name="Krishnakumar V."/>
            <person name="Bidwell S."/>
            <person name="Rosen B."/>
            <person name="Chan A."/>
            <person name="Zhou S."/>
            <person name="Gentzbittel L."/>
            <person name="Childs K.L."/>
            <person name="Yandell M."/>
            <person name="Gundlach H."/>
            <person name="Mayer K.F."/>
            <person name="Schwartz D.C."/>
            <person name="Town C.D."/>
        </authorList>
    </citation>
    <scope>GENOME REANNOTATION</scope>
    <source>
        <strain evidence="11">A17</strain>
        <strain evidence="12 13">cv. Jemalong A17</strain>
    </source>
</reference>
<evidence type="ECO:0000256" key="2">
    <source>
        <dbReference type="ARBA" id="ARBA00022723"/>
    </source>
</evidence>
<dbReference type="InterPro" id="IPR001965">
    <property type="entry name" value="Znf_PHD"/>
</dbReference>
<evidence type="ECO:0000313" key="12">
    <source>
        <dbReference type="EnsemblPlants" id="AES72826"/>
    </source>
</evidence>
<evidence type="ECO:0000256" key="6">
    <source>
        <dbReference type="ARBA" id="ARBA00023015"/>
    </source>
</evidence>
<evidence type="ECO:0000256" key="3">
    <source>
        <dbReference type="ARBA" id="ARBA00022737"/>
    </source>
</evidence>
<dbReference type="EMBL" id="CM001219">
    <property type="protein sequence ID" value="AES72826.1"/>
    <property type="molecule type" value="Genomic_DNA"/>
</dbReference>
<keyword evidence="7" id="KW-0804">Transcription</keyword>
<evidence type="ECO:0000256" key="1">
    <source>
        <dbReference type="ARBA" id="ARBA00004123"/>
    </source>
</evidence>
<dbReference type="HOGENOM" id="CLU_2124543_0_0_1"/>
<keyword evidence="2" id="KW-0479">Metal-binding</keyword>
<dbReference type="STRING" id="3880.G7JB04"/>
<dbReference type="InterPro" id="IPR019787">
    <property type="entry name" value="Znf_PHD-finger"/>
</dbReference>
<keyword evidence="13" id="KW-1185">Reference proteome</keyword>
<dbReference type="PaxDb" id="3880-AES72826"/>
<proteinExistence type="predicted"/>
<comment type="subcellular location">
    <subcellularLocation>
        <location evidence="1">Nucleus</location>
    </subcellularLocation>
</comment>
<dbReference type="PROSITE" id="PS01359">
    <property type="entry name" value="ZF_PHD_1"/>
    <property type="match status" value="1"/>
</dbReference>
<keyword evidence="4 9" id="KW-0863">Zinc-finger</keyword>
<keyword evidence="8" id="KW-0539">Nucleus</keyword>
<evidence type="ECO:0000256" key="8">
    <source>
        <dbReference type="ARBA" id="ARBA00023242"/>
    </source>
</evidence>
<dbReference type="Gene3D" id="3.30.40.10">
    <property type="entry name" value="Zinc/RING finger domain, C3HC4 (zinc finger)"/>
    <property type="match status" value="1"/>
</dbReference>
<dbReference type="Proteomes" id="UP000002051">
    <property type="component" value="Chromosome 3"/>
</dbReference>